<reference evidence="5 6" key="1">
    <citation type="journal article" date="2017" name="Plant Biotechnol. J.">
        <title>A comprehensive draft genome sequence for lupin (Lupinus angustifolius), an emerging health food: insights into plant-microbe interactions and legume evolution.</title>
        <authorList>
            <person name="Hane J.K."/>
            <person name="Ming Y."/>
            <person name="Kamphuis L.G."/>
            <person name="Nelson M.N."/>
            <person name="Garg G."/>
            <person name="Atkins C.A."/>
            <person name="Bayer P.E."/>
            <person name="Bravo A."/>
            <person name="Bringans S."/>
            <person name="Cannon S."/>
            <person name="Edwards D."/>
            <person name="Foley R."/>
            <person name="Gao L.L."/>
            <person name="Harrison M.J."/>
            <person name="Huang W."/>
            <person name="Hurgobin B."/>
            <person name="Li S."/>
            <person name="Liu C.W."/>
            <person name="McGrath A."/>
            <person name="Morahan G."/>
            <person name="Murray J."/>
            <person name="Weller J."/>
            <person name="Jian J."/>
            <person name="Singh K.B."/>
        </authorList>
    </citation>
    <scope>NUCLEOTIDE SEQUENCE [LARGE SCALE GENOMIC DNA]</scope>
    <source>
        <strain evidence="6">cv. Tanjil</strain>
        <tissue evidence="5">Whole plant</tissue>
    </source>
</reference>
<evidence type="ECO:0000313" key="5">
    <source>
        <dbReference type="EMBL" id="OIW01493.1"/>
    </source>
</evidence>
<dbReference type="SMART" id="SM00501">
    <property type="entry name" value="BRIGHT"/>
    <property type="match status" value="1"/>
</dbReference>
<evidence type="ECO:0000313" key="6">
    <source>
        <dbReference type="Proteomes" id="UP000188354"/>
    </source>
</evidence>
<evidence type="ECO:0000259" key="3">
    <source>
        <dbReference type="PROSITE" id="PS50118"/>
    </source>
</evidence>
<name>A0A4P1R5D0_LUPAN</name>
<keyword evidence="1" id="KW-0238">DNA-binding</keyword>
<dbReference type="SUPFAM" id="SSF47095">
    <property type="entry name" value="HMG-box"/>
    <property type="match status" value="1"/>
</dbReference>
<dbReference type="Gene3D" id="1.10.150.60">
    <property type="entry name" value="ARID DNA-binding domain"/>
    <property type="match status" value="1"/>
</dbReference>
<dbReference type="SUPFAM" id="SSF46774">
    <property type="entry name" value="ARID-like"/>
    <property type="match status" value="1"/>
</dbReference>
<proteinExistence type="predicted"/>
<dbReference type="CDD" id="cd00084">
    <property type="entry name" value="HMG-box_SF"/>
    <property type="match status" value="1"/>
</dbReference>
<dbReference type="PANTHER" id="PTHR46691">
    <property type="entry name" value="HIGH MOBILITY GROUP B PROTEIN 9"/>
    <property type="match status" value="1"/>
</dbReference>
<dbReference type="Proteomes" id="UP000188354">
    <property type="component" value="Chromosome LG11"/>
</dbReference>
<evidence type="ECO:0000259" key="4">
    <source>
        <dbReference type="PROSITE" id="PS51011"/>
    </source>
</evidence>
<accession>A0A4P1R5D0</accession>
<dbReference type="KEGG" id="lang:109361077"/>
<feature type="region of interest" description="Disordered" evidence="2">
    <location>
        <begin position="270"/>
        <end position="294"/>
    </location>
</feature>
<keyword evidence="1" id="KW-0539">Nucleus</keyword>
<keyword evidence="6" id="KW-1185">Reference proteome</keyword>
<sequence length="305" mass="34260">MEDKEERNMVPFPFPSPSSETVTQVKGFQSFQSTNATVTNADGSDSFYMKLTELLDSSGLGLIVNVRETLLDLYLFYLEVTKRGGYHQVARGKKWGEVVSALKLEGCNAKLSGQVERLYARFLYQYERLYFYRSPSKHSAAASSNKGSLKGKWKSRASLSQLKNIQDGQMVTKMCPYPSCQTTAGDEFVGEQVVLPAPSIGEEKKKRRGAPRGRNGYQIFLKNECARLKTSGEVSDGTNILRVATDAWNKMSETEKQPYVEESKKIKEKSKEAMISDTKQKNTMEWKGPSVSGDYYIPLLPETDN</sequence>
<dbReference type="GO" id="GO:0003677">
    <property type="term" value="F:DNA binding"/>
    <property type="evidence" value="ECO:0007669"/>
    <property type="project" value="UniProtKB-UniRule"/>
</dbReference>
<dbReference type="Pfam" id="PF01388">
    <property type="entry name" value="ARID"/>
    <property type="match status" value="1"/>
</dbReference>
<evidence type="ECO:0000256" key="2">
    <source>
        <dbReference type="SAM" id="MobiDB-lite"/>
    </source>
</evidence>
<feature type="DNA-binding region" description="HMG box" evidence="1">
    <location>
        <begin position="210"/>
        <end position="278"/>
    </location>
</feature>
<dbReference type="SMART" id="SM01014">
    <property type="entry name" value="ARID"/>
    <property type="match status" value="1"/>
</dbReference>
<feature type="domain" description="HMG box" evidence="3">
    <location>
        <begin position="210"/>
        <end position="278"/>
    </location>
</feature>
<dbReference type="Pfam" id="PF09011">
    <property type="entry name" value="HMG_box_2"/>
    <property type="match status" value="1"/>
</dbReference>
<feature type="domain" description="ARID" evidence="4">
    <location>
        <begin position="41"/>
        <end position="131"/>
    </location>
</feature>
<dbReference type="InterPro" id="IPR009071">
    <property type="entry name" value="HMG_box_dom"/>
</dbReference>
<gene>
    <name evidence="5" type="ORF">TanjilG_19419</name>
</gene>
<evidence type="ECO:0008006" key="7">
    <source>
        <dbReference type="Google" id="ProtNLM"/>
    </source>
</evidence>
<organism evidence="5 6">
    <name type="scientific">Lupinus angustifolius</name>
    <name type="common">Narrow-leaved blue lupine</name>
    <dbReference type="NCBI Taxonomy" id="3871"/>
    <lineage>
        <taxon>Eukaryota</taxon>
        <taxon>Viridiplantae</taxon>
        <taxon>Streptophyta</taxon>
        <taxon>Embryophyta</taxon>
        <taxon>Tracheophyta</taxon>
        <taxon>Spermatophyta</taxon>
        <taxon>Magnoliopsida</taxon>
        <taxon>eudicotyledons</taxon>
        <taxon>Gunneridae</taxon>
        <taxon>Pentapetalae</taxon>
        <taxon>rosids</taxon>
        <taxon>fabids</taxon>
        <taxon>Fabales</taxon>
        <taxon>Fabaceae</taxon>
        <taxon>Papilionoideae</taxon>
        <taxon>50 kb inversion clade</taxon>
        <taxon>genistoids sensu lato</taxon>
        <taxon>core genistoids</taxon>
        <taxon>Genisteae</taxon>
        <taxon>Lupinus</taxon>
    </lineage>
</organism>
<dbReference type="OrthoDB" id="1919336at2759"/>
<dbReference type="Gene3D" id="1.10.30.10">
    <property type="entry name" value="High mobility group box domain"/>
    <property type="match status" value="1"/>
</dbReference>
<dbReference type="InterPro" id="IPR001606">
    <property type="entry name" value="ARID_dom"/>
</dbReference>
<dbReference type="PROSITE" id="PS50118">
    <property type="entry name" value="HMG_BOX_2"/>
    <property type="match status" value="1"/>
</dbReference>
<protein>
    <recommendedName>
        <fullName evidence="7">ARID domain-containing protein</fullName>
    </recommendedName>
</protein>
<dbReference type="PANTHER" id="PTHR46691:SF5">
    <property type="entry name" value="HMG (HIGH MOBILITY GROUP) BOX PROTEIN"/>
    <property type="match status" value="1"/>
</dbReference>
<dbReference type="EMBL" id="CM007371">
    <property type="protein sequence ID" value="OIW01493.1"/>
    <property type="molecule type" value="Genomic_DNA"/>
</dbReference>
<dbReference type="PROSITE" id="PS51011">
    <property type="entry name" value="ARID"/>
    <property type="match status" value="1"/>
</dbReference>
<evidence type="ECO:0000256" key="1">
    <source>
        <dbReference type="PROSITE-ProRule" id="PRU00267"/>
    </source>
</evidence>
<dbReference type="AlphaFoldDB" id="A0A4P1R5D0"/>
<dbReference type="InterPro" id="IPR036431">
    <property type="entry name" value="ARID_dom_sf"/>
</dbReference>
<dbReference type="InterPro" id="IPR036910">
    <property type="entry name" value="HMG_box_dom_sf"/>
</dbReference>
<dbReference type="GO" id="GO:0005634">
    <property type="term" value="C:nucleus"/>
    <property type="evidence" value="ECO:0007669"/>
    <property type="project" value="UniProtKB-UniRule"/>
</dbReference>
<dbReference type="Gramene" id="OIW01493">
    <property type="protein sequence ID" value="OIW01493"/>
    <property type="gene ID" value="TanjilG_19419"/>
</dbReference>
<feature type="compositionally biased region" description="Basic and acidic residues" evidence="2">
    <location>
        <begin position="270"/>
        <end position="284"/>
    </location>
</feature>
<dbReference type="STRING" id="3871.A0A4P1R5D0"/>